<dbReference type="EMBL" id="JAEUBD010001571">
    <property type="protein sequence ID" value="KAH3658809.1"/>
    <property type="molecule type" value="Genomic_DNA"/>
</dbReference>
<sequence length="499" mass="54570">MRVSSRLEGGDESLGGRLKLVQELGRKLTLSSDSLQDVSLVSLQVSNELLLEFWDSLDWDVVQETVDTSVNDWHLLLRSLWRVLLLLQQLSQSLTSRQGLLSRGIKIRTELSKGSNFSVLSQEQLQRTSNLLHGLNLSSGTNSGHRQTDVNSWSDTLVEQFCLQEDLTIGNRNDVGRNVSGDITTLGLDDWQSGQRTTSVSIRHLSSSLQQSGVQVEHITWVGLSSRRSSQQQGQLTISNGLLRQVVVDNQGVLSVVSEPLGDGTGSERSQVLQWSSLRSSSGNHNRVLHSVVLLQGLDQLSNSGSLLTNGNVNTVQFFGLVIAIIPSLLVQDGVKSDSSLTSLSVTNDQFSLTSSNWDQGINGLQTSLHWLENGSSWQNTWGLQLSDSVTSGLDWSLTVNWVTKSINNSSQHTWSDWNIDNLTGSLDNLTLLDFSVGTKQHNTDLARLQVQSHTLDTGGKLDQLLSLTVVQTENSGDTITDLVSKTISGCAESSENPD</sequence>
<dbReference type="Proteomes" id="UP000788993">
    <property type="component" value="Unassembled WGS sequence"/>
</dbReference>
<reference evidence="1" key="1">
    <citation type="journal article" date="2021" name="Open Biol.">
        <title>Shared evolutionary footprints suggest mitochondrial oxidative damage underlies multiple complex I losses in fungi.</title>
        <authorList>
            <person name="Schikora-Tamarit M.A."/>
            <person name="Marcet-Houben M."/>
            <person name="Nosek J."/>
            <person name="Gabaldon T."/>
        </authorList>
    </citation>
    <scope>NUCLEOTIDE SEQUENCE</scope>
    <source>
        <strain evidence="1">NCAIM Y.01608</strain>
    </source>
</reference>
<evidence type="ECO:0000313" key="1">
    <source>
        <dbReference type="EMBL" id="KAH3658809.1"/>
    </source>
</evidence>
<dbReference type="AlphaFoldDB" id="A0A9P8NSV8"/>
<dbReference type="AntiFam" id="ANF00063">
    <property type="entry name" value="Antisense to ATP synthase alpha subunit"/>
</dbReference>
<protein>
    <submittedName>
        <fullName evidence="1">Uncharacterized protein</fullName>
    </submittedName>
</protein>
<comment type="caution">
    <text evidence="1">The sequence shown here is derived from an EMBL/GenBank/DDBJ whole genome shotgun (WGS) entry which is preliminary data.</text>
</comment>
<accession>A0A9P8NSV8</accession>
<keyword evidence="2" id="KW-1185">Reference proteome</keyword>
<gene>
    <name evidence="1" type="ORF">OGATHE_006535</name>
</gene>
<name>A0A9P8NSV8_9ASCO</name>
<evidence type="ECO:0000313" key="2">
    <source>
        <dbReference type="Proteomes" id="UP000788993"/>
    </source>
</evidence>
<reference evidence="1" key="2">
    <citation type="submission" date="2021-01" db="EMBL/GenBank/DDBJ databases">
        <authorList>
            <person name="Schikora-Tamarit M.A."/>
        </authorList>
    </citation>
    <scope>NUCLEOTIDE SEQUENCE</scope>
    <source>
        <strain evidence="1">NCAIM Y.01608</strain>
    </source>
</reference>
<proteinExistence type="predicted"/>
<organism evidence="1 2">
    <name type="scientific">Ogataea polymorpha</name>
    <dbReference type="NCBI Taxonomy" id="460523"/>
    <lineage>
        <taxon>Eukaryota</taxon>
        <taxon>Fungi</taxon>
        <taxon>Dikarya</taxon>
        <taxon>Ascomycota</taxon>
        <taxon>Saccharomycotina</taxon>
        <taxon>Pichiomycetes</taxon>
        <taxon>Pichiales</taxon>
        <taxon>Pichiaceae</taxon>
        <taxon>Ogataea</taxon>
    </lineage>
</organism>